<keyword evidence="1" id="KW-0732">Signal</keyword>
<keyword evidence="3" id="KW-1185">Reference proteome</keyword>
<name>A0A8W8M9B6_MAGGI</name>
<dbReference type="Proteomes" id="UP000005408">
    <property type="component" value="Unassembled WGS sequence"/>
</dbReference>
<dbReference type="AlphaFoldDB" id="A0A8W8M9B6"/>
<evidence type="ECO:0000313" key="3">
    <source>
        <dbReference type="Proteomes" id="UP000005408"/>
    </source>
</evidence>
<evidence type="ECO:0000313" key="2">
    <source>
        <dbReference type="EnsemblMetazoa" id="G31157.1:cds"/>
    </source>
</evidence>
<protein>
    <submittedName>
        <fullName evidence="2">Uncharacterized protein</fullName>
    </submittedName>
</protein>
<evidence type="ECO:0000256" key="1">
    <source>
        <dbReference type="SAM" id="SignalP"/>
    </source>
</evidence>
<sequence>MKQRPSVFVPTTFLLVALFVMFSGAQRIYHSQEWPSNDCENDNQILKEIKNVINELTHLVKHLQNKELGQINNVAFYAQLTTSMTDDYVILQFDCVF</sequence>
<proteinExistence type="predicted"/>
<dbReference type="EnsemblMetazoa" id="G31157.1">
    <property type="protein sequence ID" value="G31157.1:cds"/>
    <property type="gene ID" value="G31157"/>
</dbReference>
<reference evidence="2" key="1">
    <citation type="submission" date="2022-08" db="UniProtKB">
        <authorList>
            <consortium name="EnsemblMetazoa"/>
        </authorList>
    </citation>
    <scope>IDENTIFICATION</scope>
    <source>
        <strain evidence="2">05x7-T-G4-1.051#20</strain>
    </source>
</reference>
<feature type="signal peptide" evidence="1">
    <location>
        <begin position="1"/>
        <end position="25"/>
    </location>
</feature>
<organism evidence="2 3">
    <name type="scientific">Magallana gigas</name>
    <name type="common">Pacific oyster</name>
    <name type="synonym">Crassostrea gigas</name>
    <dbReference type="NCBI Taxonomy" id="29159"/>
    <lineage>
        <taxon>Eukaryota</taxon>
        <taxon>Metazoa</taxon>
        <taxon>Spiralia</taxon>
        <taxon>Lophotrochozoa</taxon>
        <taxon>Mollusca</taxon>
        <taxon>Bivalvia</taxon>
        <taxon>Autobranchia</taxon>
        <taxon>Pteriomorphia</taxon>
        <taxon>Ostreida</taxon>
        <taxon>Ostreoidea</taxon>
        <taxon>Ostreidae</taxon>
        <taxon>Magallana</taxon>
    </lineage>
</organism>
<accession>A0A8W8M9B6</accession>
<feature type="chain" id="PRO_5036453450" evidence="1">
    <location>
        <begin position="26"/>
        <end position="97"/>
    </location>
</feature>